<keyword evidence="7" id="KW-1185">Reference proteome</keyword>
<feature type="domain" description="Peptidase M10 serralysin C-terminal" evidence="5">
    <location>
        <begin position="361"/>
        <end position="501"/>
    </location>
</feature>
<keyword evidence="4" id="KW-0677">Repeat</keyword>
<proteinExistence type="predicted"/>
<evidence type="ECO:0000256" key="4">
    <source>
        <dbReference type="ARBA" id="ARBA00022737"/>
    </source>
</evidence>
<name>A0ABT4J6R4_9RHOB</name>
<evidence type="ECO:0000256" key="2">
    <source>
        <dbReference type="ARBA" id="ARBA00004613"/>
    </source>
</evidence>
<evidence type="ECO:0000256" key="1">
    <source>
        <dbReference type="ARBA" id="ARBA00001913"/>
    </source>
</evidence>
<dbReference type="InterPro" id="IPR011049">
    <property type="entry name" value="Serralysin-like_metalloprot_C"/>
</dbReference>
<dbReference type="Pfam" id="PF00353">
    <property type="entry name" value="HemolysinCabind"/>
    <property type="match status" value="5"/>
</dbReference>
<dbReference type="InterPro" id="IPR050557">
    <property type="entry name" value="RTX_toxin/Mannuronan_C5-epim"/>
</dbReference>
<dbReference type="InterPro" id="IPR013858">
    <property type="entry name" value="Peptidase_M10B_C"/>
</dbReference>
<evidence type="ECO:0000313" key="7">
    <source>
        <dbReference type="Proteomes" id="UP001149822"/>
    </source>
</evidence>
<comment type="subcellular location">
    <subcellularLocation>
        <location evidence="2">Secreted</location>
    </subcellularLocation>
</comment>
<dbReference type="Proteomes" id="UP001149822">
    <property type="component" value="Unassembled WGS sequence"/>
</dbReference>
<evidence type="ECO:0000259" key="5">
    <source>
        <dbReference type="Pfam" id="PF08548"/>
    </source>
</evidence>
<evidence type="ECO:0000313" key="6">
    <source>
        <dbReference type="EMBL" id="MCZ0962773.1"/>
    </source>
</evidence>
<dbReference type="EMBL" id="JAPTYD010000022">
    <property type="protein sequence ID" value="MCZ0962773.1"/>
    <property type="molecule type" value="Genomic_DNA"/>
</dbReference>
<comment type="caution">
    <text evidence="6">The sequence shown here is derived from an EMBL/GenBank/DDBJ whole genome shotgun (WGS) entry which is preliminary data.</text>
</comment>
<dbReference type="PANTHER" id="PTHR38340:SF1">
    <property type="entry name" value="S-LAYER PROTEIN"/>
    <property type="match status" value="1"/>
</dbReference>
<dbReference type="PANTHER" id="PTHR38340">
    <property type="entry name" value="S-LAYER PROTEIN"/>
    <property type="match status" value="1"/>
</dbReference>
<protein>
    <submittedName>
        <fullName evidence="6">Calcium-binding protein</fullName>
    </submittedName>
</protein>
<dbReference type="PRINTS" id="PR00313">
    <property type="entry name" value="CABNDNGRPT"/>
</dbReference>
<keyword evidence="3" id="KW-0964">Secreted</keyword>
<dbReference type="Pfam" id="PF08548">
    <property type="entry name" value="Peptidase_M10_C"/>
    <property type="match status" value="1"/>
</dbReference>
<accession>A0ABT4J6R4</accession>
<sequence>MMVVSSYPTTESEPFSITATRDGVQEGTETAYLIVQVSGSSGFAFDDGSYYKTVEIRILDNNLTTGGATNDVLYGTGGADTLTGAAGNDSYHLTPGDRVIEALNGGTDTVHSSMTHTLAANVENLFLTGDAAINGVGNALDNRLTGNESTNRLVGGLGADSLFGKGGNDTLLGGLDNDLLDGGTGNDWLEGGIGVDALRGGVGDDVYILEDAADVISELDGQGTDTVRTAANGSLGAHVENLTLLGKADAWAKGNILDNVLTGNAGANSIEGAAGNDLLAGAAGNDSLDGGTGADTMRGGEGSDTYVVDNLGDRLSEAANHGIDTVQSTTTFHLSANVENLVLMGQTAINGSGNGLNNSLTGNSAANQLVAGAGNDILSGGTGQDSLNGGAGTDVLSGGLDATRDVFIFNALADSATGAGRDRIMDFRSGLDDIDLRGLDANTRLAGNQSFDFSGATADANSVWYVKAGANLIVRADVNGDRLADFEVAVTGQGSLAAGDFLL</sequence>
<dbReference type="Gene3D" id="2.150.10.10">
    <property type="entry name" value="Serralysin-like metalloprotease, C-terminal"/>
    <property type="match status" value="4"/>
</dbReference>
<dbReference type="RefSeq" id="WP_268942818.1">
    <property type="nucleotide sequence ID" value="NZ_JAPTYD010000022.1"/>
</dbReference>
<reference evidence="6" key="1">
    <citation type="submission" date="2022-12" db="EMBL/GenBank/DDBJ databases">
        <title>Paracoccus sp. EF6 isolated from a lake water.</title>
        <authorList>
            <person name="Liu H."/>
        </authorList>
    </citation>
    <scope>NUCLEOTIDE SEQUENCE</scope>
    <source>
        <strain evidence="6">EF6</strain>
    </source>
</reference>
<dbReference type="SUPFAM" id="SSF51120">
    <property type="entry name" value="beta-Roll"/>
    <property type="match status" value="3"/>
</dbReference>
<gene>
    <name evidence="6" type="ORF">OU682_14225</name>
</gene>
<dbReference type="InterPro" id="IPR018511">
    <property type="entry name" value="Hemolysin-typ_Ca-bd_CS"/>
</dbReference>
<organism evidence="6 7">
    <name type="scientific">Paracoccus benzoatiresistens</name>
    <dbReference type="NCBI Taxonomy" id="2997341"/>
    <lineage>
        <taxon>Bacteria</taxon>
        <taxon>Pseudomonadati</taxon>
        <taxon>Pseudomonadota</taxon>
        <taxon>Alphaproteobacteria</taxon>
        <taxon>Rhodobacterales</taxon>
        <taxon>Paracoccaceae</taxon>
        <taxon>Paracoccus</taxon>
    </lineage>
</organism>
<evidence type="ECO:0000256" key="3">
    <source>
        <dbReference type="ARBA" id="ARBA00022525"/>
    </source>
</evidence>
<dbReference type="InterPro" id="IPR001343">
    <property type="entry name" value="Hemolysn_Ca-bd"/>
</dbReference>
<dbReference type="PROSITE" id="PS00330">
    <property type="entry name" value="HEMOLYSIN_CALCIUM"/>
    <property type="match status" value="4"/>
</dbReference>
<comment type="cofactor">
    <cofactor evidence="1">
        <name>Ca(2+)</name>
        <dbReference type="ChEBI" id="CHEBI:29108"/>
    </cofactor>
</comment>